<evidence type="ECO:0000259" key="2">
    <source>
        <dbReference type="Pfam" id="PF02517"/>
    </source>
</evidence>
<keyword evidence="3" id="KW-0378">Hydrolase</keyword>
<gene>
    <name evidence="3" type="ORF">DXX99_02615</name>
</gene>
<dbReference type="GO" id="GO:0080120">
    <property type="term" value="P:CAAX-box protein maturation"/>
    <property type="evidence" value="ECO:0007669"/>
    <property type="project" value="UniProtKB-ARBA"/>
</dbReference>
<keyword evidence="1" id="KW-0812">Transmembrane</keyword>
<protein>
    <submittedName>
        <fullName evidence="3">CPBP family intramembrane metalloprotease</fullName>
    </submittedName>
</protein>
<organism evidence="3 4">
    <name type="scientific">Ammonifex thiophilus</name>
    <dbReference type="NCBI Taxonomy" id="444093"/>
    <lineage>
        <taxon>Bacteria</taxon>
        <taxon>Bacillati</taxon>
        <taxon>Bacillota</taxon>
        <taxon>Clostridia</taxon>
        <taxon>Thermoanaerobacterales</taxon>
        <taxon>Thermoanaerobacteraceae</taxon>
        <taxon>Ammonifex</taxon>
    </lineage>
</organism>
<evidence type="ECO:0000313" key="3">
    <source>
        <dbReference type="EMBL" id="RDV84219.1"/>
    </source>
</evidence>
<evidence type="ECO:0000256" key="1">
    <source>
        <dbReference type="SAM" id="Phobius"/>
    </source>
</evidence>
<feature type="transmembrane region" description="Helical" evidence="1">
    <location>
        <begin position="53"/>
        <end position="76"/>
    </location>
</feature>
<proteinExistence type="predicted"/>
<keyword evidence="3" id="KW-0645">Protease</keyword>
<feature type="transmembrane region" description="Helical" evidence="1">
    <location>
        <begin position="122"/>
        <end position="141"/>
    </location>
</feature>
<keyword evidence="1" id="KW-0472">Membrane</keyword>
<comment type="caution">
    <text evidence="3">The sequence shown here is derived from an EMBL/GenBank/DDBJ whole genome shotgun (WGS) entry which is preliminary data.</text>
</comment>
<accession>A0A3D8P7C2</accession>
<evidence type="ECO:0000313" key="4">
    <source>
        <dbReference type="Proteomes" id="UP000256329"/>
    </source>
</evidence>
<name>A0A3D8P7C2_9THEO</name>
<feature type="domain" description="CAAX prenyl protease 2/Lysostaphin resistance protein A-like" evidence="2">
    <location>
        <begin position="98"/>
        <end position="187"/>
    </location>
</feature>
<keyword evidence="4" id="KW-1185">Reference proteome</keyword>
<dbReference type="Pfam" id="PF02517">
    <property type="entry name" value="Rce1-like"/>
    <property type="match status" value="1"/>
</dbReference>
<feature type="transmembrane region" description="Helical" evidence="1">
    <location>
        <begin position="88"/>
        <end position="110"/>
    </location>
</feature>
<sequence>MEQGKSHLLPPLWALYLGQALLGALAFAAFWWVHTRYHLPWEALTRVGPPGQVLAFGIGGGAGLIAFVAATYFLLLRRLPERFWFDPAVLALTELSGLHLVFLLLLTALIEETLFRAALQNLLLLRLGSVPVAIGAAAALFTGAHLRYLARPLLAGMALILGGALGWLYWYTGSLWTAVIAHFLYDLLAVQLLKKGWLLPKVPADLFARAALPEKEESQPGEGRLKG</sequence>
<dbReference type="AlphaFoldDB" id="A0A3D8P7C2"/>
<dbReference type="GO" id="GO:0008237">
    <property type="term" value="F:metallopeptidase activity"/>
    <property type="evidence" value="ECO:0007669"/>
    <property type="project" value="UniProtKB-KW"/>
</dbReference>
<feature type="transmembrane region" description="Helical" evidence="1">
    <location>
        <begin position="148"/>
        <end position="169"/>
    </location>
</feature>
<keyword evidence="3" id="KW-0482">Metalloprotease</keyword>
<keyword evidence="1" id="KW-1133">Transmembrane helix</keyword>
<dbReference type="InterPro" id="IPR003675">
    <property type="entry name" value="Rce1/LyrA-like_dom"/>
</dbReference>
<dbReference type="Proteomes" id="UP000256329">
    <property type="component" value="Unassembled WGS sequence"/>
</dbReference>
<feature type="transmembrane region" description="Helical" evidence="1">
    <location>
        <begin position="12"/>
        <end position="33"/>
    </location>
</feature>
<dbReference type="OrthoDB" id="1523022at2"/>
<reference evidence="3 4" key="1">
    <citation type="submission" date="2018-08" db="EMBL/GenBank/DDBJ databases">
        <title>Form III RuBisCO-mediated autotrophy in Thermodesulfobium bacteria.</title>
        <authorList>
            <person name="Toshchakov S.V."/>
            <person name="Kublanov I.V."/>
            <person name="Frolov E."/>
            <person name="Bonch-Osmolovskaya E.A."/>
            <person name="Tourova T.P."/>
            <person name="Chernych N.A."/>
            <person name="Lebedinsky A.V."/>
        </authorList>
    </citation>
    <scope>NUCLEOTIDE SEQUENCE [LARGE SCALE GENOMIC DNA]</scope>
    <source>
        <strain evidence="3 4">SR</strain>
    </source>
</reference>
<dbReference type="EMBL" id="QSLN01000002">
    <property type="protein sequence ID" value="RDV84219.1"/>
    <property type="molecule type" value="Genomic_DNA"/>
</dbReference>
<dbReference type="RefSeq" id="WP_115791962.1">
    <property type="nucleotide sequence ID" value="NZ_QSLN01000002.1"/>
</dbReference>
<dbReference type="GO" id="GO:0006508">
    <property type="term" value="P:proteolysis"/>
    <property type="evidence" value="ECO:0007669"/>
    <property type="project" value="UniProtKB-KW"/>
</dbReference>
<dbReference type="GO" id="GO:0004175">
    <property type="term" value="F:endopeptidase activity"/>
    <property type="evidence" value="ECO:0007669"/>
    <property type="project" value="UniProtKB-ARBA"/>
</dbReference>